<dbReference type="GO" id="GO:0098552">
    <property type="term" value="C:side of membrane"/>
    <property type="evidence" value="ECO:0007669"/>
    <property type="project" value="UniProtKB-KW"/>
</dbReference>
<feature type="signal peptide" evidence="10">
    <location>
        <begin position="1"/>
        <end position="18"/>
    </location>
</feature>
<evidence type="ECO:0000256" key="2">
    <source>
        <dbReference type="ARBA" id="ARBA00022475"/>
    </source>
</evidence>
<keyword evidence="5 9" id="KW-0472">Membrane</keyword>
<accession>A0AAD7ILJ7</accession>
<dbReference type="Proteomes" id="UP001215280">
    <property type="component" value="Unassembled WGS sequence"/>
</dbReference>
<keyword evidence="9" id="KW-1133">Transmembrane helix</keyword>
<feature type="transmembrane region" description="Helical" evidence="9">
    <location>
        <begin position="206"/>
        <end position="230"/>
    </location>
</feature>
<keyword evidence="7" id="KW-0449">Lipoprotein</keyword>
<dbReference type="EMBL" id="JARJLG010000100">
    <property type="protein sequence ID" value="KAJ7745912.1"/>
    <property type="molecule type" value="Genomic_DNA"/>
</dbReference>
<keyword evidence="4 10" id="KW-0732">Signal</keyword>
<dbReference type="InterPro" id="IPR046936">
    <property type="entry name" value="BIM1-like"/>
</dbReference>
<keyword evidence="13" id="KW-1185">Reference proteome</keyword>
<keyword evidence="3" id="KW-0336">GPI-anchor</keyword>
<dbReference type="AlphaFoldDB" id="A0AAD7ILJ7"/>
<name>A0AAD7ILJ7_9AGAR</name>
<evidence type="ECO:0000313" key="12">
    <source>
        <dbReference type="EMBL" id="KAJ7745912.1"/>
    </source>
</evidence>
<keyword evidence="6" id="KW-0325">Glycoprotein</keyword>
<evidence type="ECO:0000256" key="10">
    <source>
        <dbReference type="SAM" id="SignalP"/>
    </source>
</evidence>
<dbReference type="CDD" id="cd21176">
    <property type="entry name" value="LPMO_auxiliary-like"/>
    <property type="match status" value="2"/>
</dbReference>
<dbReference type="GO" id="GO:0005886">
    <property type="term" value="C:plasma membrane"/>
    <property type="evidence" value="ECO:0007669"/>
    <property type="project" value="UniProtKB-SubCell"/>
</dbReference>
<organism evidence="12 13">
    <name type="scientific">Mycena maculata</name>
    <dbReference type="NCBI Taxonomy" id="230809"/>
    <lineage>
        <taxon>Eukaryota</taxon>
        <taxon>Fungi</taxon>
        <taxon>Dikarya</taxon>
        <taxon>Basidiomycota</taxon>
        <taxon>Agaricomycotina</taxon>
        <taxon>Agaricomycetes</taxon>
        <taxon>Agaricomycetidae</taxon>
        <taxon>Agaricales</taxon>
        <taxon>Marasmiineae</taxon>
        <taxon>Mycenaceae</taxon>
        <taxon>Mycena</taxon>
    </lineage>
</organism>
<dbReference type="PANTHER" id="PTHR34992">
    <property type="entry name" value="HYPHAL ANASTAMOSIS-7 PROTEIN"/>
    <property type="match status" value="1"/>
</dbReference>
<proteinExistence type="predicted"/>
<evidence type="ECO:0000256" key="6">
    <source>
        <dbReference type="ARBA" id="ARBA00023180"/>
    </source>
</evidence>
<evidence type="ECO:0000256" key="1">
    <source>
        <dbReference type="ARBA" id="ARBA00004609"/>
    </source>
</evidence>
<reference evidence="12" key="1">
    <citation type="submission" date="2023-03" db="EMBL/GenBank/DDBJ databases">
        <title>Massive genome expansion in bonnet fungi (Mycena s.s.) driven by repeated elements and novel gene families across ecological guilds.</title>
        <authorList>
            <consortium name="Lawrence Berkeley National Laboratory"/>
            <person name="Harder C.B."/>
            <person name="Miyauchi S."/>
            <person name="Viragh M."/>
            <person name="Kuo A."/>
            <person name="Thoen E."/>
            <person name="Andreopoulos B."/>
            <person name="Lu D."/>
            <person name="Skrede I."/>
            <person name="Drula E."/>
            <person name="Henrissat B."/>
            <person name="Morin E."/>
            <person name="Kohler A."/>
            <person name="Barry K."/>
            <person name="LaButti K."/>
            <person name="Morin E."/>
            <person name="Salamov A."/>
            <person name="Lipzen A."/>
            <person name="Mereny Z."/>
            <person name="Hegedus B."/>
            <person name="Baldrian P."/>
            <person name="Stursova M."/>
            <person name="Weitz H."/>
            <person name="Taylor A."/>
            <person name="Grigoriev I.V."/>
            <person name="Nagy L.G."/>
            <person name="Martin F."/>
            <person name="Kauserud H."/>
        </authorList>
    </citation>
    <scope>NUCLEOTIDE SEQUENCE</scope>
    <source>
        <strain evidence="12">CBHHK188m</strain>
    </source>
</reference>
<feature type="domain" description="Copper acquisition factor BIM1-like" evidence="11">
    <location>
        <begin position="265"/>
        <end position="350"/>
    </location>
</feature>
<evidence type="ECO:0000256" key="8">
    <source>
        <dbReference type="SAM" id="MobiDB-lite"/>
    </source>
</evidence>
<keyword evidence="2" id="KW-1003">Cell membrane</keyword>
<comment type="caution">
    <text evidence="12">The sequence shown here is derived from an EMBL/GenBank/DDBJ whole genome shotgun (WGS) entry which is preliminary data.</text>
</comment>
<evidence type="ECO:0000256" key="5">
    <source>
        <dbReference type="ARBA" id="ARBA00023136"/>
    </source>
</evidence>
<evidence type="ECO:0000256" key="9">
    <source>
        <dbReference type="SAM" id="Phobius"/>
    </source>
</evidence>
<dbReference type="Pfam" id="PF20238">
    <property type="entry name" value="BIM1-like_dom"/>
    <property type="match status" value="2"/>
</dbReference>
<dbReference type="InterPro" id="IPR046530">
    <property type="entry name" value="BIM1-like_dom"/>
</dbReference>
<evidence type="ECO:0000256" key="4">
    <source>
        <dbReference type="ARBA" id="ARBA00022729"/>
    </source>
</evidence>
<feature type="chain" id="PRO_5042234358" description="Copper acquisition factor BIM1-like domain-containing protein" evidence="10">
    <location>
        <begin position="19"/>
        <end position="408"/>
    </location>
</feature>
<feature type="domain" description="Copper acquisition factor BIM1-like" evidence="11">
    <location>
        <begin position="17"/>
        <end position="159"/>
    </location>
</feature>
<evidence type="ECO:0000259" key="11">
    <source>
        <dbReference type="Pfam" id="PF20238"/>
    </source>
</evidence>
<gene>
    <name evidence="12" type="ORF">DFH07DRAFT_889913</name>
</gene>
<evidence type="ECO:0000256" key="7">
    <source>
        <dbReference type="ARBA" id="ARBA00023288"/>
    </source>
</evidence>
<feature type="transmembrane region" description="Helical" evidence="9">
    <location>
        <begin position="388"/>
        <end position="407"/>
    </location>
</feature>
<comment type="subcellular location">
    <subcellularLocation>
        <location evidence="1">Cell membrane</location>
        <topology evidence="1">Lipid-anchor</topology>
        <topology evidence="1">GPI-anchor</topology>
    </subcellularLocation>
</comment>
<feature type="region of interest" description="Disordered" evidence="8">
    <location>
        <begin position="354"/>
        <end position="382"/>
    </location>
</feature>
<protein>
    <recommendedName>
        <fullName evidence="11">Copper acquisition factor BIM1-like domain-containing protein</fullName>
    </recommendedName>
</protein>
<evidence type="ECO:0000256" key="3">
    <source>
        <dbReference type="ARBA" id="ARBA00022622"/>
    </source>
</evidence>
<evidence type="ECO:0000313" key="13">
    <source>
        <dbReference type="Proteomes" id="UP001215280"/>
    </source>
</evidence>
<keyword evidence="9" id="KW-0812">Transmembrane</keyword>
<sequence length="408" mass="41795">MLAFPALVFASLLALVNAHFQLQFPLPRGPFVMDSEPNFCDGYTNAVSNRTIFPLTGGFFSLNSEHTSWTAGVAISTIQDPTSFNDFAQIVPFFKDSGEGLFCFPLDLLSTNATGLTSGENVTIQITFDGGDGELFQCADLTLSSTATIPSNVSCTNGTSSASGSATSTAPAGASATSGSPANTTSGSSAGAATTSDLCVRLTYELLLLLFIYNMLAFTVLVFASFLALVNAHFQLQFPLPRGPFVMDSEPTFCGAPRCVCTGVAISTIQNPTSFNDFAQIVPFFKDSGEGLFCFPLDLLSTNATGLTSGENVTIQITFDGGDGELFQCADLTLSSTATIPANVSCTNGTASASSTATSTAPAGTASVSKTSGSGSPASTSSSTASGLHVDGGFVALIFGLLGVAAVL</sequence>
<feature type="region of interest" description="Disordered" evidence="8">
    <location>
        <begin position="166"/>
        <end position="192"/>
    </location>
</feature>